<proteinExistence type="inferred from homology"/>
<sequence>MQVQDLVGIVPWTFVATILNLFIQVYLIKRFLFKPINEILEKRKAHADAEIQDATKAKEEAQAMKAEYEENMQNAKNKASEILTTAQKTAAIQSEEMLREASRQAAALKEKAEADIVQEKRKAVNELKDEIGGMAMEIAGKVIEREVNEKDHAKLIDDFISQVDETADRNAGDIS</sequence>
<evidence type="ECO:0000256" key="9">
    <source>
        <dbReference type="ARBA" id="ARBA00023310"/>
    </source>
</evidence>
<evidence type="ECO:0000256" key="4">
    <source>
        <dbReference type="ARBA" id="ARBA00022692"/>
    </source>
</evidence>
<dbReference type="PANTHER" id="PTHR33445:SF2">
    <property type="entry name" value="ATP SYNTHASE SUBUNIT B', CHLOROPLASTIC"/>
    <property type="match status" value="1"/>
</dbReference>
<dbReference type="EMBL" id="JAJEPR010000018">
    <property type="protein sequence ID" value="MCC2190358.1"/>
    <property type="molecule type" value="Genomic_DNA"/>
</dbReference>
<evidence type="ECO:0000256" key="8">
    <source>
        <dbReference type="ARBA" id="ARBA00023136"/>
    </source>
</evidence>
<dbReference type="InterPro" id="IPR050059">
    <property type="entry name" value="ATP_synthase_B_chain"/>
</dbReference>
<keyword evidence="2 12" id="KW-0813">Transport</keyword>
<evidence type="ECO:0000256" key="10">
    <source>
        <dbReference type="ARBA" id="ARBA00025198"/>
    </source>
</evidence>
<comment type="function">
    <text evidence="12">Component of the F(0) channel, it forms part of the peripheral stalk, linking F(1) to F(0).</text>
</comment>
<dbReference type="GO" id="GO:0045259">
    <property type="term" value="C:proton-transporting ATP synthase complex"/>
    <property type="evidence" value="ECO:0007669"/>
    <property type="project" value="UniProtKB-KW"/>
</dbReference>
<dbReference type="InterPro" id="IPR002146">
    <property type="entry name" value="ATP_synth_b/b'su_bac/chlpt"/>
</dbReference>
<dbReference type="AlphaFoldDB" id="A0AAE3DTV0"/>
<dbReference type="SUPFAM" id="SSF81573">
    <property type="entry name" value="F1F0 ATP synthase subunit B, membrane domain"/>
    <property type="match status" value="1"/>
</dbReference>
<dbReference type="GO" id="GO:0046961">
    <property type="term" value="F:proton-transporting ATPase activity, rotational mechanism"/>
    <property type="evidence" value="ECO:0007669"/>
    <property type="project" value="TreeGrafter"/>
</dbReference>
<dbReference type="Proteomes" id="UP001197875">
    <property type="component" value="Unassembled WGS sequence"/>
</dbReference>
<evidence type="ECO:0000256" key="7">
    <source>
        <dbReference type="ARBA" id="ARBA00023065"/>
    </source>
</evidence>
<dbReference type="HAMAP" id="MF_01398">
    <property type="entry name" value="ATP_synth_b_bprime"/>
    <property type="match status" value="1"/>
</dbReference>
<protein>
    <recommendedName>
        <fullName evidence="12">ATP synthase subunit b</fullName>
    </recommendedName>
    <alternativeName>
        <fullName evidence="12">ATP synthase F(0) sector subunit b</fullName>
    </alternativeName>
    <alternativeName>
        <fullName evidence="12">ATPase subunit I</fullName>
    </alternativeName>
    <alternativeName>
        <fullName evidence="12">F-type ATPase subunit b</fullName>
        <shortName evidence="12">F-ATPase subunit b</shortName>
    </alternativeName>
</protein>
<dbReference type="GO" id="GO:0005886">
    <property type="term" value="C:plasma membrane"/>
    <property type="evidence" value="ECO:0007669"/>
    <property type="project" value="UniProtKB-SubCell"/>
</dbReference>
<dbReference type="CDD" id="cd06503">
    <property type="entry name" value="ATP-synt_Fo_b"/>
    <property type="match status" value="1"/>
</dbReference>
<evidence type="ECO:0000256" key="14">
    <source>
        <dbReference type="SAM" id="Coils"/>
    </source>
</evidence>
<dbReference type="PANTHER" id="PTHR33445">
    <property type="entry name" value="ATP SYNTHASE SUBUNIT B', CHLOROPLASTIC"/>
    <property type="match status" value="1"/>
</dbReference>
<evidence type="ECO:0000256" key="2">
    <source>
        <dbReference type="ARBA" id="ARBA00022448"/>
    </source>
</evidence>
<name>A0AAE3DTV0_9FIRM</name>
<evidence type="ECO:0000256" key="6">
    <source>
        <dbReference type="ARBA" id="ARBA00022989"/>
    </source>
</evidence>
<keyword evidence="8 12" id="KW-0472">Membrane</keyword>
<dbReference type="NCBIfam" id="TIGR01144">
    <property type="entry name" value="ATP_synt_b"/>
    <property type="match status" value="1"/>
</dbReference>
<evidence type="ECO:0000256" key="5">
    <source>
        <dbReference type="ARBA" id="ARBA00022781"/>
    </source>
</evidence>
<keyword evidence="7 12" id="KW-0406">Ion transport</keyword>
<dbReference type="RefSeq" id="WP_178045057.1">
    <property type="nucleotide sequence ID" value="NZ_JAJEPR010000018.1"/>
</dbReference>
<comment type="function">
    <text evidence="10 12">F(1)F(0) ATP synthase produces ATP from ADP in the presence of a proton or sodium gradient. F-type ATPases consist of two structural domains, F(1) containing the extramembraneous catalytic core and F(0) containing the membrane proton channel, linked together by a central stalk and a peripheral stalk. During catalysis, ATP synthesis in the catalytic domain of F(1) is coupled via a rotary mechanism of the central stalk subunits to proton translocation.</text>
</comment>
<comment type="subunit">
    <text evidence="12">F-type ATPases have 2 components, F(1) - the catalytic core - and F(0) - the membrane proton channel. F(1) has five subunits: alpha(3), beta(3), gamma(1), delta(1), epsilon(1). F(0) has three main subunits: a(1), b(2) and c(10-14). The alpha and beta chains form an alternating ring which encloses part of the gamma chain. F(1) is attached to F(0) by a central stalk formed by the gamma and epsilon chains, while a peripheral stalk is formed by the delta and b chains.</text>
</comment>
<evidence type="ECO:0000256" key="11">
    <source>
        <dbReference type="ARBA" id="ARBA00037847"/>
    </source>
</evidence>
<keyword evidence="14" id="KW-0175">Coiled coil</keyword>
<dbReference type="InterPro" id="IPR005864">
    <property type="entry name" value="ATP_synth_F0_bsu_bac"/>
</dbReference>
<gene>
    <name evidence="12 15" type="primary">atpF</name>
    <name evidence="15" type="ORF">LKD71_11160</name>
</gene>
<feature type="coiled-coil region" evidence="14">
    <location>
        <begin position="37"/>
        <end position="129"/>
    </location>
</feature>
<keyword evidence="6 12" id="KW-1133">Transmembrane helix</keyword>
<keyword evidence="4 12" id="KW-0812">Transmembrane</keyword>
<comment type="caution">
    <text evidence="15">The sequence shown here is derived from an EMBL/GenBank/DDBJ whole genome shotgun (WGS) entry which is preliminary data.</text>
</comment>
<dbReference type="GO" id="GO:0046933">
    <property type="term" value="F:proton-transporting ATP synthase activity, rotational mechanism"/>
    <property type="evidence" value="ECO:0007669"/>
    <property type="project" value="UniProtKB-UniRule"/>
</dbReference>
<dbReference type="GO" id="GO:0012505">
    <property type="term" value="C:endomembrane system"/>
    <property type="evidence" value="ECO:0007669"/>
    <property type="project" value="UniProtKB-SubCell"/>
</dbReference>
<dbReference type="InterPro" id="IPR028987">
    <property type="entry name" value="ATP_synth_B-like_membr_sf"/>
</dbReference>
<keyword evidence="5 12" id="KW-0375">Hydrogen ion transport</keyword>
<reference evidence="15 16" key="1">
    <citation type="submission" date="2021-10" db="EMBL/GenBank/DDBJ databases">
        <title>Anaerobic single-cell dispensing facilitates the cultivation of human gut bacteria.</title>
        <authorList>
            <person name="Afrizal A."/>
        </authorList>
    </citation>
    <scope>NUCLEOTIDE SEQUENCE [LARGE SCALE GENOMIC DNA]</scope>
    <source>
        <strain evidence="15 16">CLA-AA-H277</strain>
    </source>
</reference>
<evidence type="ECO:0000256" key="12">
    <source>
        <dbReference type="HAMAP-Rule" id="MF_01398"/>
    </source>
</evidence>
<feature type="transmembrane region" description="Helical" evidence="12">
    <location>
        <begin position="6"/>
        <end position="28"/>
    </location>
</feature>
<comment type="subcellular location">
    <subcellularLocation>
        <location evidence="12">Cell membrane</location>
        <topology evidence="12">Single-pass membrane protein</topology>
    </subcellularLocation>
    <subcellularLocation>
        <location evidence="11">Endomembrane system</location>
        <topology evidence="11">Single-pass membrane protein</topology>
    </subcellularLocation>
</comment>
<keyword evidence="3 12" id="KW-0138">CF(0)</keyword>
<evidence type="ECO:0000256" key="1">
    <source>
        <dbReference type="ARBA" id="ARBA00005513"/>
    </source>
</evidence>
<comment type="similarity">
    <text evidence="1 12 13">Belongs to the ATPase B chain family.</text>
</comment>
<evidence type="ECO:0000256" key="3">
    <source>
        <dbReference type="ARBA" id="ARBA00022547"/>
    </source>
</evidence>
<dbReference type="Pfam" id="PF00430">
    <property type="entry name" value="ATP-synt_B"/>
    <property type="match status" value="1"/>
</dbReference>
<organism evidence="15 16">
    <name type="scientific">Fusicatenibacter faecihominis</name>
    <dbReference type="NCBI Taxonomy" id="2881276"/>
    <lineage>
        <taxon>Bacteria</taxon>
        <taxon>Bacillati</taxon>
        <taxon>Bacillota</taxon>
        <taxon>Clostridia</taxon>
        <taxon>Lachnospirales</taxon>
        <taxon>Lachnospiraceae</taxon>
        <taxon>Fusicatenibacter</taxon>
    </lineage>
</organism>
<keyword evidence="12" id="KW-1003">Cell membrane</keyword>
<accession>A0AAE3DTV0</accession>
<evidence type="ECO:0000313" key="16">
    <source>
        <dbReference type="Proteomes" id="UP001197875"/>
    </source>
</evidence>
<evidence type="ECO:0000313" key="15">
    <source>
        <dbReference type="EMBL" id="MCC2190358.1"/>
    </source>
</evidence>
<keyword evidence="16" id="KW-1185">Reference proteome</keyword>
<evidence type="ECO:0000256" key="13">
    <source>
        <dbReference type="RuleBase" id="RU003848"/>
    </source>
</evidence>
<keyword evidence="9 12" id="KW-0066">ATP synthesis</keyword>